<reference evidence="2 3" key="1">
    <citation type="journal article" date="2015" name="Genome Biol. Evol.">
        <title>Phylogenomic analyses indicate that early fungi evolved digesting cell walls of algal ancestors of land plants.</title>
        <authorList>
            <person name="Chang Y."/>
            <person name="Wang S."/>
            <person name="Sekimoto S."/>
            <person name="Aerts A.L."/>
            <person name="Choi C."/>
            <person name="Clum A."/>
            <person name="LaButti K.M."/>
            <person name="Lindquist E.A."/>
            <person name="Yee Ngan C."/>
            <person name="Ohm R.A."/>
            <person name="Salamov A.A."/>
            <person name="Grigoriev I.V."/>
            <person name="Spatafora J.W."/>
            <person name="Berbee M.L."/>
        </authorList>
    </citation>
    <scope>NUCLEOTIDE SEQUENCE [LARGE SCALE GENOMIC DNA]</scope>
    <source>
        <strain evidence="2 3">JEL478</strain>
    </source>
</reference>
<sequence>MIVEEQLASALGEPPSSFGSLDTVRGRLRDDAKTRFSCLEAAIQAIPVPVEMIHFLTETAADGCQPIVAISLMVFWALERGGTEALHCIIMQDETLVTRLADDVKFSRGKMLFKAVEFKSLITVTNVVTKYLPRLQAVSEEELSSSDFAAGVERALWLPDPVIFEWLVTEKSVIWSHQILGAALDDVLKDDSTWESVNIHHVRRVLSMIKDDIPEGFGTLSAVAVSRIALPADDELDEVVLSTLQDRFHHGPRGILLAAKDIRRSQKLSILSKFGADGTTADQKQSSDSDSKGTDEEPDRDSMVTDEETTSDSTGTDEKAEEDYVTSGAKPLTDELVRFFKRWVPTLATVDDASKVLSTGAYTPANRERILSAAFAQRNLRVIRYLHGLRSVDLPLRALKHLRETGDVHFVDRLAVAFPDDFAQCVSTERRDFLLHAVRANDVKLVDHVLDVMFRQIGAPLEVSTDWAGNPVLNAPVGYNRRHYAPTEQETVSALKDSLDSHSNAMLAHLVNVHGFKPTEDVFRYMDRLIDSVAERPRGASFCRNCRKAFVGIEFSAGFDGLAVSSLAKIIFPANDDLDMKVISKANELRAGPAAIDMALKRATSEQNVYASRMLLSEMKK</sequence>
<protein>
    <submittedName>
        <fullName evidence="2">Uncharacterized protein</fullName>
    </submittedName>
</protein>
<dbReference type="Proteomes" id="UP000070544">
    <property type="component" value="Unassembled WGS sequence"/>
</dbReference>
<organism evidence="2 3">
    <name type="scientific">Gonapodya prolifera (strain JEL478)</name>
    <name type="common">Monoblepharis prolifera</name>
    <dbReference type="NCBI Taxonomy" id="1344416"/>
    <lineage>
        <taxon>Eukaryota</taxon>
        <taxon>Fungi</taxon>
        <taxon>Fungi incertae sedis</taxon>
        <taxon>Chytridiomycota</taxon>
        <taxon>Chytridiomycota incertae sedis</taxon>
        <taxon>Monoblepharidomycetes</taxon>
        <taxon>Monoblepharidales</taxon>
        <taxon>Gonapodyaceae</taxon>
        <taxon>Gonapodya</taxon>
    </lineage>
</organism>
<gene>
    <name evidence="2" type="ORF">M427DRAFT_30655</name>
</gene>
<dbReference type="EMBL" id="KQ965748">
    <property type="protein sequence ID" value="KXS17191.1"/>
    <property type="molecule type" value="Genomic_DNA"/>
</dbReference>
<evidence type="ECO:0000313" key="2">
    <source>
        <dbReference type="EMBL" id="KXS17191.1"/>
    </source>
</evidence>
<proteinExistence type="predicted"/>
<feature type="compositionally biased region" description="Basic and acidic residues" evidence="1">
    <location>
        <begin position="285"/>
        <end position="303"/>
    </location>
</feature>
<feature type="region of interest" description="Disordered" evidence="1">
    <location>
        <begin position="278"/>
        <end position="327"/>
    </location>
</feature>
<accession>A0A139AK85</accession>
<dbReference type="AlphaFoldDB" id="A0A139AK85"/>
<evidence type="ECO:0000313" key="3">
    <source>
        <dbReference type="Proteomes" id="UP000070544"/>
    </source>
</evidence>
<evidence type="ECO:0000256" key="1">
    <source>
        <dbReference type="SAM" id="MobiDB-lite"/>
    </source>
</evidence>
<keyword evidence="3" id="KW-1185">Reference proteome</keyword>
<dbReference type="OrthoDB" id="10329946at2759"/>
<name>A0A139AK85_GONPJ</name>